<comment type="similarity">
    <text evidence="7">Belongs to the binding-protein-dependent transport system permease family.</text>
</comment>
<dbReference type="SUPFAM" id="SSF160964">
    <property type="entry name" value="MalF N-terminal region-like"/>
    <property type="match status" value="1"/>
</dbReference>
<name>A0A7X0H4J7_9BACT</name>
<dbReference type="InterPro" id="IPR051393">
    <property type="entry name" value="ABC_transporter_permease"/>
</dbReference>
<dbReference type="RefSeq" id="WP_184676717.1">
    <property type="nucleotide sequence ID" value="NZ_JACHGY010000001.1"/>
</dbReference>
<dbReference type="AlphaFoldDB" id="A0A7X0H4J7"/>
<keyword evidence="10" id="KW-1185">Reference proteome</keyword>
<protein>
    <submittedName>
        <fullName evidence="9">Multiple sugar transport system permease protein</fullName>
    </submittedName>
</protein>
<evidence type="ECO:0000256" key="7">
    <source>
        <dbReference type="RuleBase" id="RU363032"/>
    </source>
</evidence>
<feature type="transmembrane region" description="Helical" evidence="7">
    <location>
        <begin position="12"/>
        <end position="39"/>
    </location>
</feature>
<evidence type="ECO:0000256" key="3">
    <source>
        <dbReference type="ARBA" id="ARBA00022475"/>
    </source>
</evidence>
<keyword evidence="9" id="KW-0762">Sugar transport</keyword>
<dbReference type="EMBL" id="JACHGY010000001">
    <property type="protein sequence ID" value="MBB6429125.1"/>
    <property type="molecule type" value="Genomic_DNA"/>
</dbReference>
<evidence type="ECO:0000256" key="6">
    <source>
        <dbReference type="ARBA" id="ARBA00023136"/>
    </source>
</evidence>
<dbReference type="PANTHER" id="PTHR30193">
    <property type="entry name" value="ABC TRANSPORTER PERMEASE PROTEIN"/>
    <property type="match status" value="1"/>
</dbReference>
<feature type="domain" description="ABC transmembrane type-1" evidence="8">
    <location>
        <begin position="69"/>
        <end position="281"/>
    </location>
</feature>
<dbReference type="Gene3D" id="1.10.3720.10">
    <property type="entry name" value="MetI-like"/>
    <property type="match status" value="1"/>
</dbReference>
<gene>
    <name evidence="9" type="ORF">HNQ40_000931</name>
</gene>
<evidence type="ECO:0000256" key="1">
    <source>
        <dbReference type="ARBA" id="ARBA00004651"/>
    </source>
</evidence>
<keyword evidence="6 7" id="KW-0472">Membrane</keyword>
<evidence type="ECO:0000313" key="9">
    <source>
        <dbReference type="EMBL" id="MBB6429125.1"/>
    </source>
</evidence>
<accession>A0A7X0H4J7</accession>
<organism evidence="9 10">
    <name type="scientific">Algisphaera agarilytica</name>
    <dbReference type="NCBI Taxonomy" id="1385975"/>
    <lineage>
        <taxon>Bacteria</taxon>
        <taxon>Pseudomonadati</taxon>
        <taxon>Planctomycetota</taxon>
        <taxon>Phycisphaerae</taxon>
        <taxon>Phycisphaerales</taxon>
        <taxon>Phycisphaeraceae</taxon>
        <taxon>Algisphaera</taxon>
    </lineage>
</organism>
<feature type="transmembrane region" description="Helical" evidence="7">
    <location>
        <begin position="199"/>
        <end position="224"/>
    </location>
</feature>
<feature type="transmembrane region" description="Helical" evidence="7">
    <location>
        <begin position="73"/>
        <end position="94"/>
    </location>
</feature>
<evidence type="ECO:0000256" key="4">
    <source>
        <dbReference type="ARBA" id="ARBA00022692"/>
    </source>
</evidence>
<dbReference type="PROSITE" id="PS50928">
    <property type="entry name" value="ABC_TM1"/>
    <property type="match status" value="1"/>
</dbReference>
<dbReference type="CDD" id="cd06261">
    <property type="entry name" value="TM_PBP2"/>
    <property type="match status" value="1"/>
</dbReference>
<evidence type="ECO:0000313" key="10">
    <source>
        <dbReference type="Proteomes" id="UP000541810"/>
    </source>
</evidence>
<dbReference type="PANTHER" id="PTHR30193:SF1">
    <property type="entry name" value="ABC TRANSPORTER PERMEASE PROTEIN YESP-RELATED"/>
    <property type="match status" value="1"/>
</dbReference>
<sequence>MTRDTRRRLTSGLLFVSPWVIGALVFSLYPIGMAVYYSFTDYDVLRKPVWVGSMNYREMVVDGVFWRALWNTMVYSLFAVPMSLGLSLVVAVLLNRPILGRSVFRTCYYIPAIVPLVAVGMIWIWLFNGDLGLINHALTLVGIEGPQWTGDPAWTKPMLIMSSVWQIGGSMVLFLAGLQDVPRSLYESADIDGAGPFNQFWHITVPVVSPVLYFNLIMGIIAGVQEFVKPFVMMPDGGPDRSALFYAVYIYQNAFQYSNMGYACAMAVVLFLIILGLTWAANRLVSRHVYYAGE</sequence>
<dbReference type="InterPro" id="IPR035906">
    <property type="entry name" value="MetI-like_sf"/>
</dbReference>
<feature type="transmembrane region" description="Helical" evidence="7">
    <location>
        <begin position="260"/>
        <end position="281"/>
    </location>
</feature>
<comment type="caution">
    <text evidence="9">The sequence shown here is derived from an EMBL/GenBank/DDBJ whole genome shotgun (WGS) entry which is preliminary data.</text>
</comment>
<dbReference type="GO" id="GO:0005886">
    <property type="term" value="C:plasma membrane"/>
    <property type="evidence" value="ECO:0007669"/>
    <property type="project" value="UniProtKB-SubCell"/>
</dbReference>
<dbReference type="InterPro" id="IPR000515">
    <property type="entry name" value="MetI-like"/>
</dbReference>
<evidence type="ECO:0000256" key="5">
    <source>
        <dbReference type="ARBA" id="ARBA00022989"/>
    </source>
</evidence>
<comment type="subcellular location">
    <subcellularLocation>
        <location evidence="1 7">Cell membrane</location>
        <topology evidence="1 7">Multi-pass membrane protein</topology>
    </subcellularLocation>
</comment>
<dbReference type="SUPFAM" id="SSF161098">
    <property type="entry name" value="MetI-like"/>
    <property type="match status" value="1"/>
</dbReference>
<keyword evidence="3" id="KW-1003">Cell membrane</keyword>
<reference evidence="9 10" key="1">
    <citation type="submission" date="2020-08" db="EMBL/GenBank/DDBJ databases">
        <title>Genomic Encyclopedia of Type Strains, Phase IV (KMG-IV): sequencing the most valuable type-strain genomes for metagenomic binning, comparative biology and taxonomic classification.</title>
        <authorList>
            <person name="Goeker M."/>
        </authorList>
    </citation>
    <scope>NUCLEOTIDE SEQUENCE [LARGE SCALE GENOMIC DNA]</scope>
    <source>
        <strain evidence="9 10">DSM 103725</strain>
    </source>
</reference>
<dbReference type="Pfam" id="PF00528">
    <property type="entry name" value="BPD_transp_1"/>
    <property type="match status" value="1"/>
</dbReference>
<proteinExistence type="inferred from homology"/>
<feature type="transmembrane region" description="Helical" evidence="7">
    <location>
        <begin position="106"/>
        <end position="126"/>
    </location>
</feature>
<keyword evidence="4 7" id="KW-0812">Transmembrane</keyword>
<keyword evidence="5 7" id="KW-1133">Transmembrane helix</keyword>
<dbReference type="GO" id="GO:0055085">
    <property type="term" value="P:transmembrane transport"/>
    <property type="evidence" value="ECO:0007669"/>
    <property type="project" value="InterPro"/>
</dbReference>
<keyword evidence="2 7" id="KW-0813">Transport</keyword>
<evidence type="ECO:0000259" key="8">
    <source>
        <dbReference type="PROSITE" id="PS50928"/>
    </source>
</evidence>
<dbReference type="Proteomes" id="UP000541810">
    <property type="component" value="Unassembled WGS sequence"/>
</dbReference>
<evidence type="ECO:0000256" key="2">
    <source>
        <dbReference type="ARBA" id="ARBA00022448"/>
    </source>
</evidence>